<dbReference type="GO" id="GO:0045944">
    <property type="term" value="P:positive regulation of transcription by RNA polymerase II"/>
    <property type="evidence" value="ECO:0007669"/>
    <property type="project" value="TreeGrafter"/>
</dbReference>
<dbReference type="EMBL" id="CAJOAX010000229">
    <property type="protein sequence ID" value="CAF3544740.1"/>
    <property type="molecule type" value="Genomic_DNA"/>
</dbReference>
<evidence type="ECO:0000313" key="8">
    <source>
        <dbReference type="EMBL" id="CAF3544740.1"/>
    </source>
</evidence>
<evidence type="ECO:0000259" key="1">
    <source>
        <dbReference type="SMART" id="SM01283"/>
    </source>
</evidence>
<dbReference type="PANTHER" id="PTHR22739:SF7">
    <property type="entry name" value="EG:152A3.3 PROTEIN-RELATED"/>
    <property type="match status" value="1"/>
</dbReference>
<evidence type="ECO:0000313" key="7">
    <source>
        <dbReference type="EMBL" id="CAF0916556.1"/>
    </source>
</evidence>
<feature type="domain" description="Costars" evidence="1">
    <location>
        <begin position="52"/>
        <end position="127"/>
    </location>
</feature>
<evidence type="ECO:0000313" key="10">
    <source>
        <dbReference type="EMBL" id="CAF3682144.1"/>
    </source>
</evidence>
<dbReference type="Proteomes" id="UP000663889">
    <property type="component" value="Unassembled WGS sequence"/>
</dbReference>
<dbReference type="InterPro" id="IPR026111">
    <property type="entry name" value="Abra"/>
</dbReference>
<dbReference type="EMBL" id="CAJOBD010000090">
    <property type="protein sequence ID" value="CAF3571305.1"/>
    <property type="molecule type" value="Genomic_DNA"/>
</dbReference>
<dbReference type="Proteomes" id="UP000663836">
    <property type="component" value="Unassembled WGS sequence"/>
</dbReference>
<evidence type="ECO:0000313" key="9">
    <source>
        <dbReference type="EMBL" id="CAF3571305.1"/>
    </source>
</evidence>
<reference evidence="9" key="1">
    <citation type="submission" date="2021-02" db="EMBL/GenBank/DDBJ databases">
        <authorList>
            <person name="Nowell W R."/>
        </authorList>
    </citation>
    <scope>NUCLEOTIDE SEQUENCE</scope>
</reference>
<dbReference type="Proteomes" id="UP000663882">
    <property type="component" value="Unassembled WGS sequence"/>
</dbReference>
<evidence type="ECO:0000313" key="12">
    <source>
        <dbReference type="Proteomes" id="UP000663870"/>
    </source>
</evidence>
<comment type="caution">
    <text evidence="9">The sequence shown here is derived from an EMBL/GenBank/DDBJ whole genome shotgun (WGS) entry which is preliminary data.</text>
</comment>
<evidence type="ECO:0000313" key="3">
    <source>
        <dbReference type="EMBL" id="CAF0905802.1"/>
    </source>
</evidence>
<protein>
    <recommendedName>
        <fullName evidence="1">Costars domain-containing protein</fullName>
    </recommendedName>
</protein>
<evidence type="ECO:0000313" key="2">
    <source>
        <dbReference type="EMBL" id="CAF0802544.1"/>
    </source>
</evidence>
<sequence>MDYDKNFITQQKEKKNHLASRVNKFQEIVNQIGAPPSADKADLAHRGQEVREQVLEEMKQLCHIIQTNGQEQDGIVTIKFGDLFEIYTNISDKLVGVLRKARKQGYLAFKGEMLLQNRDEDVVIQLNRLP</sequence>
<evidence type="ECO:0000313" key="6">
    <source>
        <dbReference type="EMBL" id="CAF0916028.1"/>
    </source>
</evidence>
<dbReference type="Pfam" id="PF14705">
    <property type="entry name" value="Costars"/>
    <property type="match status" value="1"/>
</dbReference>
<dbReference type="EMBL" id="CAJNOL010000184">
    <property type="protein sequence ID" value="CAF0916028.1"/>
    <property type="molecule type" value="Genomic_DNA"/>
</dbReference>
<dbReference type="Proteomes" id="UP000663874">
    <property type="component" value="Unassembled WGS sequence"/>
</dbReference>
<dbReference type="GO" id="GO:0003779">
    <property type="term" value="F:actin binding"/>
    <property type="evidence" value="ECO:0007669"/>
    <property type="project" value="InterPro"/>
</dbReference>
<evidence type="ECO:0000313" key="4">
    <source>
        <dbReference type="EMBL" id="CAF0910161.1"/>
    </source>
</evidence>
<keyword evidence="12" id="KW-1185">Reference proteome</keyword>
<name>A0A818LEZ6_9BILA</name>
<proteinExistence type="predicted"/>
<dbReference type="EMBL" id="CAJOBE010000757">
    <property type="protein sequence ID" value="CAF3682144.1"/>
    <property type="molecule type" value="Genomic_DNA"/>
</dbReference>
<evidence type="ECO:0000313" key="5">
    <source>
        <dbReference type="EMBL" id="CAF0912304.1"/>
    </source>
</evidence>
<dbReference type="InterPro" id="IPR027817">
    <property type="entry name" value="Costars_dom"/>
</dbReference>
<dbReference type="Proteomes" id="UP000663823">
    <property type="component" value="Unassembled WGS sequence"/>
</dbReference>
<dbReference type="PANTHER" id="PTHR22739">
    <property type="entry name" value="STRIATED MUSCLE ACTIVATOR OF RHO-DEPENDENT SIGNALING-RELATED"/>
    <property type="match status" value="1"/>
</dbReference>
<dbReference type="OrthoDB" id="9871914at2759"/>
<gene>
    <name evidence="10" type="ORF">FNK824_LOCUS7924</name>
    <name evidence="9" type="ORF">JBS370_LOCUS2333</name>
    <name evidence="4" type="ORF">JXQ802_LOCUS9603</name>
    <name evidence="6" type="ORF">JXQ802_LOCUS9878</name>
    <name evidence="8" type="ORF">OTI717_LOCUS3987</name>
    <name evidence="2" type="ORF">PYM288_LOCUS4685</name>
    <name evidence="7" type="ORF">RFH988_LOCUS9764</name>
    <name evidence="3" type="ORF">SEV965_LOCUS5879</name>
    <name evidence="5" type="ORF">ZHD862_LOCUS7957</name>
</gene>
<dbReference type="Proteomes" id="UP000663854">
    <property type="component" value="Unassembled WGS sequence"/>
</dbReference>
<dbReference type="AlphaFoldDB" id="A0A818LEZ6"/>
<dbReference type="Gene3D" id="1.10.10.1540">
    <property type="entry name" value="Costar domain"/>
    <property type="match status" value="1"/>
</dbReference>
<dbReference type="EMBL" id="CAJNOL010000177">
    <property type="protein sequence ID" value="CAF0910161.1"/>
    <property type="molecule type" value="Genomic_DNA"/>
</dbReference>
<accession>A0A818LEZ6</accession>
<dbReference type="EMBL" id="CAJNOU010000184">
    <property type="protein sequence ID" value="CAF0905802.1"/>
    <property type="molecule type" value="Genomic_DNA"/>
</dbReference>
<dbReference type="EMBL" id="CAJNOT010000250">
    <property type="protein sequence ID" value="CAF0912304.1"/>
    <property type="molecule type" value="Genomic_DNA"/>
</dbReference>
<evidence type="ECO:0000313" key="11">
    <source>
        <dbReference type="Proteomes" id="UP000663836"/>
    </source>
</evidence>
<dbReference type="InterPro" id="IPR038095">
    <property type="entry name" value="Costars_sf"/>
</dbReference>
<dbReference type="EMBL" id="CAJNOO010000353">
    <property type="protein sequence ID" value="CAF0916556.1"/>
    <property type="molecule type" value="Genomic_DNA"/>
</dbReference>
<dbReference type="GO" id="GO:0030017">
    <property type="term" value="C:sarcomere"/>
    <property type="evidence" value="ECO:0007669"/>
    <property type="project" value="TreeGrafter"/>
</dbReference>
<dbReference type="EMBL" id="CAJNOH010000044">
    <property type="protein sequence ID" value="CAF0802544.1"/>
    <property type="molecule type" value="Genomic_DNA"/>
</dbReference>
<dbReference type="SMART" id="SM01283">
    <property type="entry name" value="Costars"/>
    <property type="match status" value="1"/>
</dbReference>
<dbReference type="GO" id="GO:0035025">
    <property type="term" value="P:positive regulation of Rho protein signal transduction"/>
    <property type="evidence" value="ECO:0007669"/>
    <property type="project" value="InterPro"/>
</dbReference>
<organism evidence="9 11">
    <name type="scientific">Rotaria sordida</name>
    <dbReference type="NCBI Taxonomy" id="392033"/>
    <lineage>
        <taxon>Eukaryota</taxon>
        <taxon>Metazoa</taxon>
        <taxon>Spiralia</taxon>
        <taxon>Gnathifera</taxon>
        <taxon>Rotifera</taxon>
        <taxon>Eurotatoria</taxon>
        <taxon>Bdelloidea</taxon>
        <taxon>Philodinida</taxon>
        <taxon>Philodinidae</taxon>
        <taxon>Rotaria</taxon>
    </lineage>
</organism>
<dbReference type="Proteomes" id="UP000663864">
    <property type="component" value="Unassembled WGS sequence"/>
</dbReference>
<dbReference type="Proteomes" id="UP000663870">
    <property type="component" value="Unassembled WGS sequence"/>
</dbReference>